<proteinExistence type="predicted"/>
<gene>
    <name evidence="1" type="ORF">TRAPUB_4291</name>
</gene>
<comment type="caution">
    <text evidence="1">The sequence shown here is derived from an EMBL/GenBank/DDBJ whole genome shotgun (WGS) entry which is preliminary data.</text>
</comment>
<evidence type="ECO:0000313" key="2">
    <source>
        <dbReference type="Proteomes" id="UP000184267"/>
    </source>
</evidence>
<dbReference type="OrthoDB" id="10369640at2759"/>
<organism evidence="1 2">
    <name type="scientific">Trametes pubescens</name>
    <name type="common">White-rot fungus</name>
    <dbReference type="NCBI Taxonomy" id="154538"/>
    <lineage>
        <taxon>Eukaryota</taxon>
        <taxon>Fungi</taxon>
        <taxon>Dikarya</taxon>
        <taxon>Basidiomycota</taxon>
        <taxon>Agaricomycotina</taxon>
        <taxon>Agaricomycetes</taxon>
        <taxon>Polyporales</taxon>
        <taxon>Polyporaceae</taxon>
        <taxon>Trametes</taxon>
    </lineage>
</organism>
<evidence type="ECO:0000313" key="1">
    <source>
        <dbReference type="EMBL" id="OJT04949.1"/>
    </source>
</evidence>
<name>A0A1M2VBI6_TRAPU</name>
<dbReference type="OMA" id="CEYEDPV"/>
<accession>A0A1M2VBI6</accession>
<protein>
    <submittedName>
        <fullName evidence="1">Uncharacterized protein</fullName>
    </submittedName>
</protein>
<sequence length="162" mass="18316">MESRPRITFPMSCEPRGSLSCLDANTRTPKYKHEDVFSTSSIYAPPADIKPDNYHLRLQEQLAPLKASSFSNAPLKAEPTEAIIPEERPRFTSGDRVIVRVTTNDEGRWVHGVVVDLSWFRARPTADGGVAYPVKYRDGATVVRRFDPDKGEMFRDPFSMDL</sequence>
<dbReference type="AlphaFoldDB" id="A0A1M2VBI6"/>
<dbReference type="EMBL" id="MNAD01001502">
    <property type="protein sequence ID" value="OJT04949.1"/>
    <property type="molecule type" value="Genomic_DNA"/>
</dbReference>
<dbReference type="Proteomes" id="UP000184267">
    <property type="component" value="Unassembled WGS sequence"/>
</dbReference>
<reference evidence="1 2" key="1">
    <citation type="submission" date="2016-10" db="EMBL/GenBank/DDBJ databases">
        <title>Genome sequence of the basidiomycete white-rot fungus Trametes pubescens.</title>
        <authorList>
            <person name="Makela M.R."/>
            <person name="Granchi Z."/>
            <person name="Peng M."/>
            <person name="De Vries R.P."/>
            <person name="Grigoriev I."/>
            <person name="Riley R."/>
            <person name="Hilden K."/>
        </authorList>
    </citation>
    <scope>NUCLEOTIDE SEQUENCE [LARGE SCALE GENOMIC DNA]</scope>
    <source>
        <strain evidence="1 2">FBCC735</strain>
    </source>
</reference>
<keyword evidence="2" id="KW-1185">Reference proteome</keyword>